<protein>
    <submittedName>
        <fullName evidence="4">Peptidoglycan-associated lipoprotein</fullName>
    </submittedName>
</protein>
<dbReference type="Gene3D" id="3.30.1330.60">
    <property type="entry name" value="OmpA-like domain"/>
    <property type="match status" value="1"/>
</dbReference>
<dbReference type="InterPro" id="IPR036737">
    <property type="entry name" value="OmpA-like_sf"/>
</dbReference>
<dbReference type="Pfam" id="PF00691">
    <property type="entry name" value="OmpA"/>
    <property type="match status" value="1"/>
</dbReference>
<evidence type="ECO:0000256" key="2">
    <source>
        <dbReference type="ARBA" id="ARBA00023136"/>
    </source>
</evidence>
<evidence type="ECO:0000256" key="1">
    <source>
        <dbReference type="ARBA" id="ARBA00004442"/>
    </source>
</evidence>
<dbReference type="InterPro" id="IPR006664">
    <property type="entry name" value="OMP_bac"/>
</dbReference>
<keyword evidence="2" id="KW-0472">Membrane</keyword>
<keyword evidence="3" id="KW-0998">Cell outer membrane</keyword>
<dbReference type="CDD" id="cd07185">
    <property type="entry name" value="OmpA_C-like"/>
    <property type="match status" value="1"/>
</dbReference>
<dbReference type="OrthoDB" id="9792021at2"/>
<dbReference type="InterPro" id="IPR050330">
    <property type="entry name" value="Bact_OuterMem_StrucFunc"/>
</dbReference>
<organism evidence="4 5">
    <name type="scientific">Pseudooceanicola algae</name>
    <dbReference type="NCBI Taxonomy" id="1537215"/>
    <lineage>
        <taxon>Bacteria</taxon>
        <taxon>Pseudomonadati</taxon>
        <taxon>Pseudomonadota</taxon>
        <taxon>Alphaproteobacteria</taxon>
        <taxon>Rhodobacterales</taxon>
        <taxon>Paracoccaceae</taxon>
        <taxon>Pseudooceanicola</taxon>
    </lineage>
</organism>
<keyword evidence="5" id="KW-1185">Reference proteome</keyword>
<keyword evidence="4" id="KW-0449">Lipoprotein</keyword>
<evidence type="ECO:0000313" key="5">
    <source>
        <dbReference type="Proteomes" id="UP000283786"/>
    </source>
</evidence>
<reference evidence="4 5" key="1">
    <citation type="submission" date="2020-08" db="EMBL/GenBank/DDBJ databases">
        <title>Genome sequence of Rhodobacteraceae bacterium Lw-13e.</title>
        <authorList>
            <person name="Poehlein A."/>
            <person name="Wolter L."/>
            <person name="Daniel R."/>
            <person name="Brinkhoff T."/>
        </authorList>
    </citation>
    <scope>NUCLEOTIDE SEQUENCE [LARGE SCALE GENOMIC DNA]</scope>
    <source>
        <strain evidence="4 5">Lw-13e</strain>
    </source>
</reference>
<evidence type="ECO:0000256" key="3">
    <source>
        <dbReference type="ARBA" id="ARBA00023237"/>
    </source>
</evidence>
<dbReference type="KEGG" id="palw:PSAL_030480"/>
<dbReference type="PANTHER" id="PTHR30329:SF21">
    <property type="entry name" value="LIPOPROTEIN YIAD-RELATED"/>
    <property type="match status" value="1"/>
</dbReference>
<dbReference type="SUPFAM" id="SSF103088">
    <property type="entry name" value="OmpA-like"/>
    <property type="match status" value="1"/>
</dbReference>
<dbReference type="Proteomes" id="UP000283786">
    <property type="component" value="Chromosome"/>
</dbReference>
<evidence type="ECO:0000313" key="4">
    <source>
        <dbReference type="EMBL" id="QPM91793.1"/>
    </source>
</evidence>
<proteinExistence type="predicted"/>
<accession>A0A418SGJ6</accession>
<dbReference type="EMBL" id="CP060436">
    <property type="protein sequence ID" value="QPM91793.1"/>
    <property type="molecule type" value="Genomic_DNA"/>
</dbReference>
<dbReference type="GO" id="GO:0009279">
    <property type="term" value="C:cell outer membrane"/>
    <property type="evidence" value="ECO:0007669"/>
    <property type="project" value="UniProtKB-SubCell"/>
</dbReference>
<name>A0A418SGJ6_9RHOB</name>
<dbReference type="InterPro" id="IPR006665">
    <property type="entry name" value="OmpA-like"/>
</dbReference>
<gene>
    <name evidence="4" type="primary">pal_4</name>
    <name evidence="4" type="ORF">PSAL_030480</name>
</gene>
<dbReference type="PRINTS" id="PR01021">
    <property type="entry name" value="OMPADOMAIN"/>
</dbReference>
<dbReference type="RefSeq" id="WP_119839410.1">
    <property type="nucleotide sequence ID" value="NZ_CP060436.1"/>
</dbReference>
<dbReference type="PROSITE" id="PS51123">
    <property type="entry name" value="OMPA_2"/>
    <property type="match status" value="1"/>
</dbReference>
<comment type="subcellular location">
    <subcellularLocation>
        <location evidence="1">Cell outer membrane</location>
    </subcellularLocation>
</comment>
<sequence>MTSPDPTCPTRPAKAPKPSQRLALRAIAGLALTFGMVIGTAPHLDAAPLALSLPAGAVPQASAVDYASFALPLGPFSEGTLPVKVVEGEVSRQSWRLPGQSRTTLQVFAPLRDQLVAAGFTPQLDCETDACGGFDFRFGAEILQPPDMYVDLFDFRAFSGQRDGAGDGETSGGEQVFLVVSRSAAAGFVQLIHVTPEATDDEQGLDVTIAAPDLPRADNLPDTTTDGLPIAAQLLRRGHAVLAGLAFTTGASDLADAPYASLTALADFLADNPAATVALVGHTDNLGALDGNIALSRLRAQSVRNRLIEEYGVAGDRLSMRGIGYLAPITSNRSPEGREANRRVEAVLVTDP</sequence>
<dbReference type="PANTHER" id="PTHR30329">
    <property type="entry name" value="STATOR ELEMENT OF FLAGELLAR MOTOR COMPLEX"/>
    <property type="match status" value="1"/>
</dbReference>
<dbReference type="AlphaFoldDB" id="A0A418SGJ6"/>